<dbReference type="Proteomes" id="UP000030758">
    <property type="component" value="Unassembled WGS sequence"/>
</dbReference>
<dbReference type="EMBL" id="KL367593">
    <property type="protein sequence ID" value="KFD62564.1"/>
    <property type="molecule type" value="Genomic_DNA"/>
</dbReference>
<gene>
    <name evidence="1" type="ORF">M514_25300</name>
</gene>
<sequence>MACCGGRAAVFEFPFGTSVSPEVPHVLEKSVSEGKSCFSNIALSCCGNSYRDIVYLVFPPWSESKTLNNSTMKICTLNVEEAW</sequence>
<organism evidence="1">
    <name type="scientific">Trichuris suis</name>
    <name type="common">pig whipworm</name>
    <dbReference type="NCBI Taxonomy" id="68888"/>
    <lineage>
        <taxon>Eukaryota</taxon>
        <taxon>Metazoa</taxon>
        <taxon>Ecdysozoa</taxon>
        <taxon>Nematoda</taxon>
        <taxon>Enoplea</taxon>
        <taxon>Dorylaimia</taxon>
        <taxon>Trichinellida</taxon>
        <taxon>Trichuridae</taxon>
        <taxon>Trichuris</taxon>
    </lineage>
</organism>
<proteinExistence type="predicted"/>
<name>A0A085MZB8_9BILA</name>
<evidence type="ECO:0000313" key="1">
    <source>
        <dbReference type="EMBL" id="KFD62564.1"/>
    </source>
</evidence>
<protein>
    <submittedName>
        <fullName evidence="1">Uncharacterized protein</fullName>
    </submittedName>
</protein>
<accession>A0A085MZB8</accession>
<dbReference type="AlphaFoldDB" id="A0A085MZB8"/>
<reference evidence="1" key="1">
    <citation type="journal article" date="2014" name="Nat. Genet.">
        <title>Genome and transcriptome of the porcine whipworm Trichuris suis.</title>
        <authorList>
            <person name="Jex A.R."/>
            <person name="Nejsum P."/>
            <person name="Schwarz E.M."/>
            <person name="Hu L."/>
            <person name="Young N.D."/>
            <person name="Hall R.S."/>
            <person name="Korhonen P.K."/>
            <person name="Liao S."/>
            <person name="Thamsborg S."/>
            <person name="Xia J."/>
            <person name="Xu P."/>
            <person name="Wang S."/>
            <person name="Scheerlinck J.P."/>
            <person name="Hofmann A."/>
            <person name="Sternberg P.W."/>
            <person name="Wang J."/>
            <person name="Gasser R.B."/>
        </authorList>
    </citation>
    <scope>NUCLEOTIDE SEQUENCE [LARGE SCALE GENOMIC DNA]</scope>
    <source>
        <strain evidence="1">DCEP-RM93F</strain>
    </source>
</reference>